<protein>
    <submittedName>
        <fullName evidence="10">PPP family 3-phenylpropionic acid transporter</fullName>
    </submittedName>
</protein>
<evidence type="ECO:0000256" key="6">
    <source>
        <dbReference type="ARBA" id="ARBA00022989"/>
    </source>
</evidence>
<keyword evidence="3" id="KW-1003">Cell membrane</keyword>
<evidence type="ECO:0000256" key="8">
    <source>
        <dbReference type="SAM" id="Phobius"/>
    </source>
</evidence>
<proteinExistence type="predicted"/>
<evidence type="ECO:0000256" key="1">
    <source>
        <dbReference type="ARBA" id="ARBA00004429"/>
    </source>
</evidence>
<dbReference type="GO" id="GO:0030395">
    <property type="term" value="F:lactose binding"/>
    <property type="evidence" value="ECO:0007669"/>
    <property type="project" value="TreeGrafter"/>
</dbReference>
<dbReference type="Gene3D" id="1.20.1250.20">
    <property type="entry name" value="MFS general substrate transporter like domains"/>
    <property type="match status" value="2"/>
</dbReference>
<feature type="transmembrane region" description="Helical" evidence="8">
    <location>
        <begin position="12"/>
        <end position="34"/>
    </location>
</feature>
<evidence type="ECO:0000256" key="5">
    <source>
        <dbReference type="ARBA" id="ARBA00022692"/>
    </source>
</evidence>
<dbReference type="InterPro" id="IPR036259">
    <property type="entry name" value="MFS_trans_sf"/>
</dbReference>
<dbReference type="EMBL" id="JACHXW010000013">
    <property type="protein sequence ID" value="MBB3153919.1"/>
    <property type="molecule type" value="Genomic_DNA"/>
</dbReference>
<dbReference type="SUPFAM" id="SSF103473">
    <property type="entry name" value="MFS general substrate transporter"/>
    <property type="match status" value="1"/>
</dbReference>
<name>A0A7W5CBU0_9BACL</name>
<dbReference type="GO" id="GO:0005886">
    <property type="term" value="C:plasma membrane"/>
    <property type="evidence" value="ECO:0007669"/>
    <property type="project" value="UniProtKB-SubCell"/>
</dbReference>
<dbReference type="RefSeq" id="WP_183566421.1">
    <property type="nucleotide sequence ID" value="NZ_CBCSLB010000013.1"/>
</dbReference>
<dbReference type="GO" id="GO:0015528">
    <property type="term" value="F:lactose:proton symporter activity"/>
    <property type="evidence" value="ECO:0007669"/>
    <property type="project" value="TreeGrafter"/>
</dbReference>
<gene>
    <name evidence="10" type="ORF">FHS16_003995</name>
</gene>
<feature type="transmembrane region" description="Helical" evidence="8">
    <location>
        <begin position="360"/>
        <end position="382"/>
    </location>
</feature>
<evidence type="ECO:0000256" key="4">
    <source>
        <dbReference type="ARBA" id="ARBA00022519"/>
    </source>
</evidence>
<dbReference type="Pfam" id="PF12832">
    <property type="entry name" value="MFS_1_like"/>
    <property type="match status" value="1"/>
</dbReference>
<organism evidence="10 11">
    <name type="scientific">Paenibacillus endophyticus</name>
    <dbReference type="NCBI Taxonomy" id="1294268"/>
    <lineage>
        <taxon>Bacteria</taxon>
        <taxon>Bacillati</taxon>
        <taxon>Bacillota</taxon>
        <taxon>Bacilli</taxon>
        <taxon>Bacillales</taxon>
        <taxon>Paenibacillaceae</taxon>
        <taxon>Paenibacillus</taxon>
    </lineage>
</organism>
<evidence type="ECO:0000313" key="11">
    <source>
        <dbReference type="Proteomes" id="UP000518605"/>
    </source>
</evidence>
<sequence length="399" mass="44177">MNRNENQSLHLIKAFNFFVYGAIAVYSTFFALYLQSVGMSTIEIGALMAGGPVVSIIANPLWGYLSDRIRNIRLILIIMLIGSMIIMQFVFLFQSYTHIYVCMLFFFFFQMPLFSQTNSLILNSIEGTAHKFGAFRLFGSLGWALMAVAAGPVIGQIGIERLWVIYTAMMLLSLGFAFTLPKGEVKGAAHAGKVNYRSMFVKRSFLLFLIIGLVISIPNSMNTTFIALYIKELGGEASLIGWSAFWSSIFEIPVFLLLDRYLKKNARTMVLCLVVISLLFALRWLLMSGADTAQQIIFIQVLHCLTFGGYYYIGTQLTVLLVPAEFRASGQAVYALTWGGLSGIAAGIIGGVMFEEAGPRAMYQLCGILAAVGIAGFGLLYAQLRREVYAHAEKSIDIR</sequence>
<feature type="transmembrane region" description="Helical" evidence="8">
    <location>
        <begin position="72"/>
        <end position="91"/>
    </location>
</feature>
<feature type="transmembrane region" description="Helical" evidence="8">
    <location>
        <begin position="333"/>
        <end position="354"/>
    </location>
</feature>
<feature type="transmembrane region" description="Helical" evidence="8">
    <location>
        <begin position="163"/>
        <end position="180"/>
    </location>
</feature>
<evidence type="ECO:0000313" key="10">
    <source>
        <dbReference type="EMBL" id="MBB3153919.1"/>
    </source>
</evidence>
<keyword evidence="4" id="KW-0997">Cell inner membrane</keyword>
<keyword evidence="6 8" id="KW-1133">Transmembrane helix</keyword>
<feature type="transmembrane region" description="Helical" evidence="8">
    <location>
        <begin position="293"/>
        <end position="313"/>
    </location>
</feature>
<evidence type="ECO:0000256" key="2">
    <source>
        <dbReference type="ARBA" id="ARBA00022448"/>
    </source>
</evidence>
<feature type="transmembrane region" description="Helical" evidence="8">
    <location>
        <begin position="97"/>
        <end position="114"/>
    </location>
</feature>
<reference evidence="10 11" key="1">
    <citation type="submission" date="2020-08" db="EMBL/GenBank/DDBJ databases">
        <title>Genomic Encyclopedia of Type Strains, Phase III (KMG-III): the genomes of soil and plant-associated and newly described type strains.</title>
        <authorList>
            <person name="Whitman W."/>
        </authorList>
    </citation>
    <scope>NUCLEOTIDE SEQUENCE [LARGE SCALE GENOMIC DNA]</scope>
    <source>
        <strain evidence="10 11">CECT 8234</strain>
    </source>
</reference>
<comment type="subcellular location">
    <subcellularLocation>
        <location evidence="1">Cell inner membrane</location>
        <topology evidence="1">Multi-pass membrane protein</topology>
    </subcellularLocation>
</comment>
<dbReference type="Proteomes" id="UP000518605">
    <property type="component" value="Unassembled WGS sequence"/>
</dbReference>
<keyword evidence="11" id="KW-1185">Reference proteome</keyword>
<keyword evidence="2" id="KW-0813">Transport</keyword>
<feature type="transmembrane region" description="Helical" evidence="8">
    <location>
        <begin position="46"/>
        <end position="65"/>
    </location>
</feature>
<evidence type="ECO:0000256" key="3">
    <source>
        <dbReference type="ARBA" id="ARBA00022475"/>
    </source>
</evidence>
<feature type="transmembrane region" description="Helical" evidence="8">
    <location>
        <begin position="135"/>
        <end position="157"/>
    </location>
</feature>
<feature type="domain" description="Major facilitator superfamily associated" evidence="9">
    <location>
        <begin position="12"/>
        <end position="364"/>
    </location>
</feature>
<feature type="transmembrane region" description="Helical" evidence="8">
    <location>
        <begin position="239"/>
        <end position="258"/>
    </location>
</feature>
<dbReference type="PANTHER" id="PTHR23522">
    <property type="entry name" value="BLL5896 PROTEIN"/>
    <property type="match status" value="1"/>
</dbReference>
<accession>A0A7W5CBU0</accession>
<keyword evidence="7 8" id="KW-0472">Membrane</keyword>
<comment type="caution">
    <text evidence="10">The sequence shown here is derived from an EMBL/GenBank/DDBJ whole genome shotgun (WGS) entry which is preliminary data.</text>
</comment>
<evidence type="ECO:0000259" key="9">
    <source>
        <dbReference type="Pfam" id="PF12832"/>
    </source>
</evidence>
<feature type="transmembrane region" description="Helical" evidence="8">
    <location>
        <begin position="270"/>
        <end position="287"/>
    </location>
</feature>
<dbReference type="AlphaFoldDB" id="A0A7W5CBU0"/>
<evidence type="ECO:0000256" key="7">
    <source>
        <dbReference type="ARBA" id="ARBA00023136"/>
    </source>
</evidence>
<keyword evidence="5 8" id="KW-0812">Transmembrane</keyword>
<feature type="transmembrane region" description="Helical" evidence="8">
    <location>
        <begin position="200"/>
        <end position="219"/>
    </location>
</feature>
<dbReference type="PANTHER" id="PTHR23522:SF10">
    <property type="entry name" value="3-PHENYLPROPIONIC ACID TRANSPORTER-RELATED"/>
    <property type="match status" value="1"/>
</dbReference>
<dbReference type="InterPro" id="IPR024989">
    <property type="entry name" value="MFS_assoc_dom"/>
</dbReference>